<dbReference type="KEGG" id="psco:LY89DRAFT_320175"/>
<evidence type="ECO:0000313" key="2">
    <source>
        <dbReference type="Proteomes" id="UP000070700"/>
    </source>
</evidence>
<gene>
    <name evidence="1" type="ORF">LY89DRAFT_320175</name>
</gene>
<dbReference type="AlphaFoldDB" id="A0A132B9N8"/>
<dbReference type="InterPro" id="IPR036397">
    <property type="entry name" value="RNaseH_sf"/>
</dbReference>
<proteinExistence type="predicted"/>
<evidence type="ECO:0000313" key="1">
    <source>
        <dbReference type="EMBL" id="KUJ09122.1"/>
    </source>
</evidence>
<dbReference type="OrthoDB" id="3488152at2759"/>
<organism evidence="1 2">
    <name type="scientific">Mollisia scopiformis</name>
    <name type="common">Conifer needle endophyte fungus</name>
    <name type="synonym">Phialocephala scopiformis</name>
    <dbReference type="NCBI Taxonomy" id="149040"/>
    <lineage>
        <taxon>Eukaryota</taxon>
        <taxon>Fungi</taxon>
        <taxon>Dikarya</taxon>
        <taxon>Ascomycota</taxon>
        <taxon>Pezizomycotina</taxon>
        <taxon>Leotiomycetes</taxon>
        <taxon>Helotiales</taxon>
        <taxon>Mollisiaceae</taxon>
        <taxon>Mollisia</taxon>
    </lineage>
</organism>
<keyword evidence="2" id="KW-1185">Reference proteome</keyword>
<protein>
    <submittedName>
        <fullName evidence="1">Uncharacterized protein</fullName>
    </submittedName>
</protein>
<dbReference type="InParanoid" id="A0A132B9N8"/>
<dbReference type="EMBL" id="KQ947433">
    <property type="protein sequence ID" value="KUJ09122.1"/>
    <property type="molecule type" value="Genomic_DNA"/>
</dbReference>
<reference evidence="1 2" key="1">
    <citation type="submission" date="2015-10" db="EMBL/GenBank/DDBJ databases">
        <title>Full genome of DAOMC 229536 Phialocephala scopiformis, a fungal endophyte of spruce producing the potent anti-insectan compound rugulosin.</title>
        <authorList>
            <consortium name="DOE Joint Genome Institute"/>
            <person name="Walker A.K."/>
            <person name="Frasz S.L."/>
            <person name="Seifert K.A."/>
            <person name="Miller J.D."/>
            <person name="Mondo S.J."/>
            <person name="Labutti K."/>
            <person name="Lipzen A."/>
            <person name="Dockter R."/>
            <person name="Kennedy M."/>
            <person name="Grigoriev I.V."/>
            <person name="Spatafora J.W."/>
        </authorList>
    </citation>
    <scope>NUCLEOTIDE SEQUENCE [LARGE SCALE GENOMIC DNA]</scope>
    <source>
        <strain evidence="1 2">CBS 120377</strain>
    </source>
</reference>
<dbReference type="Gene3D" id="3.30.420.10">
    <property type="entry name" value="Ribonuclease H-like superfamily/Ribonuclease H"/>
    <property type="match status" value="1"/>
</dbReference>
<dbReference type="GeneID" id="28816433"/>
<dbReference type="GO" id="GO:0003676">
    <property type="term" value="F:nucleic acid binding"/>
    <property type="evidence" value="ECO:0007669"/>
    <property type="project" value="InterPro"/>
</dbReference>
<sequence>MLYAIKRTIEIVEDNLLSETSIKKLVIKLHFPYMVACLSEHVWDWEQNDYRNVEQQNRFLLKNIHDMIKENNREGRLEIKFWLVDIFENLDVLTMMALGDDSPSPQEPPPRSNVGIKFRSAALYWMYHAPSDFAAQQLCRRLGIALEFGTSDTFTGFTAPIRRLVITGEDRAENFARLFGDTWEEAIKTEWDEIRMDVLTRKKPYAGGLHRNESWNIMDEGAPYCRPRLPTAEDKDKIAKLDKKFHLTGDEVSRLHVGRDSGIDFERQIALYYELMGYSGE</sequence>
<accession>A0A132B9N8</accession>
<name>A0A132B9N8_MOLSC</name>
<dbReference type="RefSeq" id="XP_018063477.1">
    <property type="nucleotide sequence ID" value="XM_018206707.1"/>
</dbReference>
<dbReference type="Proteomes" id="UP000070700">
    <property type="component" value="Unassembled WGS sequence"/>
</dbReference>